<dbReference type="InterPro" id="IPR036388">
    <property type="entry name" value="WH-like_DNA-bd_sf"/>
</dbReference>
<feature type="compositionally biased region" description="Basic residues" evidence="1">
    <location>
        <begin position="140"/>
        <end position="162"/>
    </location>
</feature>
<feature type="region of interest" description="Disordered" evidence="1">
    <location>
        <begin position="296"/>
        <end position="321"/>
    </location>
</feature>
<dbReference type="InterPro" id="IPR016032">
    <property type="entry name" value="Sig_transdc_resp-reg_C-effctor"/>
</dbReference>
<evidence type="ECO:0000256" key="1">
    <source>
        <dbReference type="SAM" id="MobiDB-lite"/>
    </source>
</evidence>
<dbReference type="EMBL" id="CP016170">
    <property type="protein sequence ID" value="ANN68834.1"/>
    <property type="molecule type" value="Genomic_DNA"/>
</dbReference>
<dbReference type="RefSeq" id="WP_066356229.1">
    <property type="nucleotide sequence ID" value="NZ_CBCSFJ010000004.1"/>
</dbReference>
<feature type="compositionally biased region" description="Basic and acidic residues" evidence="1">
    <location>
        <begin position="127"/>
        <end position="139"/>
    </location>
</feature>
<keyword evidence="4" id="KW-1185">Reference proteome</keyword>
<organism evidence="3 5">
    <name type="scientific">Bordetella bronchialis</name>
    <dbReference type="NCBI Taxonomy" id="463025"/>
    <lineage>
        <taxon>Bacteria</taxon>
        <taxon>Pseudomonadati</taxon>
        <taxon>Pseudomonadota</taxon>
        <taxon>Betaproteobacteria</taxon>
        <taxon>Burkholderiales</taxon>
        <taxon>Alcaligenaceae</taxon>
        <taxon>Bordetella</taxon>
    </lineage>
</organism>
<dbReference type="EMBL" id="CP016171">
    <property type="protein sequence ID" value="ANN73978.1"/>
    <property type="molecule type" value="Genomic_DNA"/>
</dbReference>
<evidence type="ECO:0000313" key="5">
    <source>
        <dbReference type="Proteomes" id="UP000092213"/>
    </source>
</evidence>
<sequence length="414" mass="44225">MIDYRSVIVLQDARAVRDNLAQELAKRGFAVRSCGSLAGFRHLYAMQPSPLVVLTGESDDLACDAQSARAAAPGAVIIALGTATDTAWRLHVMAAGADACHAASVDIGELAAILLSWARHAGARHGFEPVRGHGPDRALQHGHQHSHPHSLQHPHARARGHARAYAPESARDAGAGDVYRPVDHMPSAPRAGPARTGMEYTLSGSGVSGAHRRTVPAESFSASSLERARHPAMHSSGHAPGHAYGQPVLRVSRLGSGWRLDAHCRVLACPRDRTLFVTAAENAFLMRIAASEGQLLRRRRPASSADDAHGEPPAGELDPRSMDVLVSRLRRKARDAGIQLPLLAVRGCGYLFAESLTVTPSSLASRLPAPRRQTAQPPIPKSLLPTHKALRPSMQATLQPEPCAREFAFQLLAA</sequence>
<dbReference type="Proteomes" id="UP000091897">
    <property type="component" value="Chromosome"/>
</dbReference>
<dbReference type="STRING" id="463025.BAU08_23840"/>
<evidence type="ECO:0008006" key="6">
    <source>
        <dbReference type="Google" id="ProtNLM"/>
    </source>
</evidence>
<dbReference type="GO" id="GO:0006355">
    <property type="term" value="P:regulation of DNA-templated transcription"/>
    <property type="evidence" value="ECO:0007669"/>
    <property type="project" value="InterPro"/>
</dbReference>
<dbReference type="SUPFAM" id="SSF46894">
    <property type="entry name" value="C-terminal effector domain of the bipartite response regulators"/>
    <property type="match status" value="1"/>
</dbReference>
<reference evidence="4 5" key="1">
    <citation type="submission" date="2016-06" db="EMBL/GenBank/DDBJ databases">
        <title>Complete genome sequences of Bordetella bronchialis and Bordetella flabilis.</title>
        <authorList>
            <person name="LiPuma J.J."/>
            <person name="Spilker T."/>
        </authorList>
    </citation>
    <scope>NUCLEOTIDE SEQUENCE [LARGE SCALE GENOMIC DNA]</scope>
    <source>
        <strain evidence="3 5">AU17976</strain>
        <strain evidence="2 4">AU3182</strain>
    </source>
</reference>
<dbReference type="Proteomes" id="UP000092213">
    <property type="component" value="Chromosome"/>
</dbReference>
<feature type="region of interest" description="Disordered" evidence="1">
    <location>
        <begin position="127"/>
        <end position="211"/>
    </location>
</feature>
<evidence type="ECO:0000313" key="4">
    <source>
        <dbReference type="Proteomes" id="UP000091897"/>
    </source>
</evidence>
<proteinExistence type="predicted"/>
<gene>
    <name evidence="2" type="ORF">BAU06_23285</name>
    <name evidence="3" type="ORF">BAU08_23840</name>
</gene>
<dbReference type="KEGG" id="bbro:BAU06_23285"/>
<dbReference type="Gene3D" id="1.10.10.10">
    <property type="entry name" value="Winged helix-like DNA-binding domain superfamily/Winged helix DNA-binding domain"/>
    <property type="match status" value="1"/>
</dbReference>
<evidence type="ECO:0000313" key="2">
    <source>
        <dbReference type="EMBL" id="ANN68834.1"/>
    </source>
</evidence>
<feature type="region of interest" description="Disordered" evidence="1">
    <location>
        <begin position="364"/>
        <end position="385"/>
    </location>
</feature>
<dbReference type="InterPro" id="IPR011006">
    <property type="entry name" value="CheY-like_superfamily"/>
</dbReference>
<dbReference type="GO" id="GO:0003677">
    <property type="term" value="F:DNA binding"/>
    <property type="evidence" value="ECO:0007669"/>
    <property type="project" value="InterPro"/>
</dbReference>
<protein>
    <recommendedName>
        <fullName evidence="6">OmpR/PhoB-type domain-containing protein</fullName>
    </recommendedName>
</protein>
<accession>A0A193FP11</accession>
<dbReference type="OrthoDB" id="9149764at2"/>
<evidence type="ECO:0000313" key="3">
    <source>
        <dbReference type="EMBL" id="ANN73978.1"/>
    </source>
</evidence>
<dbReference type="SUPFAM" id="SSF52172">
    <property type="entry name" value="CheY-like"/>
    <property type="match status" value="1"/>
</dbReference>
<dbReference type="AlphaFoldDB" id="A0A193FP11"/>
<name>A0A193FP11_9BORD</name>